<comment type="caution">
    <text evidence="2">The sequence shown here is derived from an EMBL/GenBank/DDBJ whole genome shotgun (WGS) entry which is preliminary data.</text>
</comment>
<accession>A0A9D1FFY9</accession>
<reference evidence="2" key="1">
    <citation type="submission" date="2020-10" db="EMBL/GenBank/DDBJ databases">
        <authorList>
            <person name="Gilroy R."/>
        </authorList>
    </citation>
    <scope>NUCLEOTIDE SEQUENCE</scope>
    <source>
        <strain evidence="2">ChiGjej3B3-5194</strain>
    </source>
</reference>
<dbReference type="EMBL" id="DVJI01000011">
    <property type="protein sequence ID" value="HIS70846.1"/>
    <property type="molecule type" value="Genomic_DNA"/>
</dbReference>
<feature type="domain" description="Pyrrolo-quinoline quinone repeat" evidence="1">
    <location>
        <begin position="50"/>
        <end position="211"/>
    </location>
</feature>
<dbReference type="SMART" id="SM00564">
    <property type="entry name" value="PQQ"/>
    <property type="match status" value="3"/>
</dbReference>
<gene>
    <name evidence="2" type="ORF">IAD02_02545</name>
</gene>
<dbReference type="SUPFAM" id="SSF50998">
    <property type="entry name" value="Quinoprotein alcohol dehydrogenase-like"/>
    <property type="match status" value="1"/>
</dbReference>
<dbReference type="Pfam" id="PF13360">
    <property type="entry name" value="PQQ_2"/>
    <property type="match status" value="1"/>
</dbReference>
<dbReference type="InterPro" id="IPR018391">
    <property type="entry name" value="PQQ_b-propeller_rpt"/>
</dbReference>
<organism evidence="2 3">
    <name type="scientific">Candidatus Enterousia intestinigallinarum</name>
    <dbReference type="NCBI Taxonomy" id="2840790"/>
    <lineage>
        <taxon>Bacteria</taxon>
        <taxon>Pseudomonadati</taxon>
        <taxon>Pseudomonadota</taxon>
        <taxon>Alphaproteobacteria</taxon>
        <taxon>Candidatus Enterousia</taxon>
    </lineage>
</organism>
<evidence type="ECO:0000313" key="2">
    <source>
        <dbReference type="EMBL" id="HIS70846.1"/>
    </source>
</evidence>
<sequence length="243" mass="25724">MRKFTAAVMCLVILGACSEHDPILPGVRTPVFATQSVKNLNTEISNLPDTADNTVAADCPYTQDASNVIWNGDKKIFSGFPTNNSVASNQKPVCAGGYVYAGLTTGEVVKVAPKSRKVIWIADVFRRSNMTGGASIVDIVAPIVVHNGAVYAGGLGDAFCRINAESGASKWCTQIGTAVPFIIAGNAIFVVATDGYLYALRTSDGAAYWRTPVEEQVSPQYANKIITVGAEKINAETGEKISK</sequence>
<evidence type="ECO:0000259" key="1">
    <source>
        <dbReference type="Pfam" id="PF13360"/>
    </source>
</evidence>
<dbReference type="PROSITE" id="PS51257">
    <property type="entry name" value="PROKAR_LIPOPROTEIN"/>
    <property type="match status" value="1"/>
</dbReference>
<evidence type="ECO:0000313" key="3">
    <source>
        <dbReference type="Proteomes" id="UP000886742"/>
    </source>
</evidence>
<dbReference type="Proteomes" id="UP000886742">
    <property type="component" value="Unassembled WGS sequence"/>
</dbReference>
<dbReference type="AlphaFoldDB" id="A0A9D1FFY9"/>
<name>A0A9D1FFY9_9PROT</name>
<protein>
    <submittedName>
        <fullName evidence="2">PQQ-like beta-propeller repeat protein</fullName>
    </submittedName>
</protein>
<proteinExistence type="predicted"/>
<dbReference type="InterPro" id="IPR015943">
    <property type="entry name" value="WD40/YVTN_repeat-like_dom_sf"/>
</dbReference>
<dbReference type="InterPro" id="IPR002372">
    <property type="entry name" value="PQQ_rpt_dom"/>
</dbReference>
<dbReference type="InterPro" id="IPR011047">
    <property type="entry name" value="Quinoprotein_ADH-like_sf"/>
</dbReference>
<reference evidence="2" key="2">
    <citation type="journal article" date="2021" name="PeerJ">
        <title>Extensive microbial diversity within the chicken gut microbiome revealed by metagenomics and culture.</title>
        <authorList>
            <person name="Gilroy R."/>
            <person name="Ravi A."/>
            <person name="Getino M."/>
            <person name="Pursley I."/>
            <person name="Horton D.L."/>
            <person name="Alikhan N.F."/>
            <person name="Baker D."/>
            <person name="Gharbi K."/>
            <person name="Hall N."/>
            <person name="Watson M."/>
            <person name="Adriaenssens E.M."/>
            <person name="Foster-Nyarko E."/>
            <person name="Jarju S."/>
            <person name="Secka A."/>
            <person name="Antonio M."/>
            <person name="Oren A."/>
            <person name="Chaudhuri R.R."/>
            <person name="La Ragione R."/>
            <person name="Hildebrand F."/>
            <person name="Pallen M.J."/>
        </authorList>
    </citation>
    <scope>NUCLEOTIDE SEQUENCE</scope>
    <source>
        <strain evidence="2">ChiGjej3B3-5194</strain>
    </source>
</reference>
<dbReference type="Gene3D" id="2.130.10.10">
    <property type="entry name" value="YVTN repeat-like/Quinoprotein amine dehydrogenase"/>
    <property type="match status" value="1"/>
</dbReference>